<reference evidence="1 2" key="1">
    <citation type="journal article" date="2013" name="PLoS Genet.">
        <title>Genomic mechanisms accounting for the adaptation to parasitism in nematode-trapping fungi.</title>
        <authorList>
            <person name="Meerupati T."/>
            <person name="Andersson K.M."/>
            <person name="Friman E."/>
            <person name="Kumar D."/>
            <person name="Tunlid A."/>
            <person name="Ahren D."/>
        </authorList>
    </citation>
    <scope>NUCLEOTIDE SEQUENCE [LARGE SCALE GENOMIC DNA]</scope>
    <source>
        <strain evidence="1 2">CBS 200.50</strain>
    </source>
</reference>
<gene>
    <name evidence="1" type="ORF">H072_2879</name>
</gene>
<evidence type="ECO:0000313" key="2">
    <source>
        <dbReference type="Proteomes" id="UP000015100"/>
    </source>
</evidence>
<protein>
    <submittedName>
        <fullName evidence="1">Uncharacterized protein</fullName>
    </submittedName>
</protein>
<dbReference type="AlphaFoldDB" id="S8C622"/>
<reference evidence="2" key="2">
    <citation type="submission" date="2013-04" db="EMBL/GenBank/DDBJ databases">
        <title>Genomic mechanisms accounting for the adaptation to parasitism in nematode-trapping fungi.</title>
        <authorList>
            <person name="Ahren D.G."/>
        </authorList>
    </citation>
    <scope>NUCLEOTIDE SEQUENCE [LARGE SCALE GENOMIC DNA]</scope>
    <source>
        <strain evidence="2">CBS 200.50</strain>
    </source>
</reference>
<organism evidence="1 2">
    <name type="scientific">Dactylellina haptotyla (strain CBS 200.50)</name>
    <name type="common">Nematode-trapping fungus</name>
    <name type="synonym">Monacrosporium haptotylum</name>
    <dbReference type="NCBI Taxonomy" id="1284197"/>
    <lineage>
        <taxon>Eukaryota</taxon>
        <taxon>Fungi</taxon>
        <taxon>Dikarya</taxon>
        <taxon>Ascomycota</taxon>
        <taxon>Pezizomycotina</taxon>
        <taxon>Orbiliomycetes</taxon>
        <taxon>Orbiliales</taxon>
        <taxon>Orbiliaceae</taxon>
        <taxon>Dactylellina</taxon>
    </lineage>
</organism>
<sequence length="332" mass="37824">MSGKPHNLVLTAKQQYILCLGTCTIVLSDTVRVPRVYIDDFLTQNVLIISYISGNLTQFASYVTTAHPISDTSDSPDDAVLTPTLVQLVKTIKRSLETLNKDIQDPNIWENTAKLQKYGLDITSKSFRSDWYFHRSNLIDAIEEYQSDVDDVPVWYIYNLSAEFYSTRAAEPQGVLIWMTIEDVVGYLQNGYGTDTIAIDIDLTDPFAVLLYILNGYVIHSSGAVIFQLEDSETLMTGFKKLGTDMDNYLNHPDWDTLDILFGSIRKEFESYITTDTPFFQELEGSHVKLTALIRDYVNTILDIATSVRLLRNVIFLWMEQYDIVTIPDLED</sequence>
<dbReference type="OrthoDB" id="10541235at2759"/>
<accession>S8C622</accession>
<dbReference type="OMA" id="AVWEVIH"/>
<comment type="caution">
    <text evidence="1">The sequence shown here is derived from an EMBL/GenBank/DDBJ whole genome shotgun (WGS) entry which is preliminary data.</text>
</comment>
<dbReference type="EMBL" id="AQGS01000089">
    <property type="protein sequence ID" value="EPS43162.1"/>
    <property type="molecule type" value="Genomic_DNA"/>
</dbReference>
<evidence type="ECO:0000313" key="1">
    <source>
        <dbReference type="EMBL" id="EPS43162.1"/>
    </source>
</evidence>
<proteinExistence type="predicted"/>
<keyword evidence="2" id="KW-1185">Reference proteome</keyword>
<dbReference type="Proteomes" id="UP000015100">
    <property type="component" value="Unassembled WGS sequence"/>
</dbReference>
<name>S8C622_DACHA</name>
<dbReference type="HOGENOM" id="CLU_836835_0_0_1"/>